<organism evidence="1 2">
    <name type="scientific">Parazoarcus communis SWub3 = DSM 12120</name>
    <dbReference type="NCBI Taxonomy" id="1121029"/>
    <lineage>
        <taxon>Bacteria</taxon>
        <taxon>Pseudomonadati</taxon>
        <taxon>Pseudomonadota</taxon>
        <taxon>Betaproteobacteria</taxon>
        <taxon>Rhodocyclales</taxon>
        <taxon>Zoogloeaceae</taxon>
        <taxon>Parazoarcus</taxon>
    </lineage>
</organism>
<keyword evidence="2" id="KW-1185">Reference proteome</keyword>
<dbReference type="EMBL" id="QKOE01000011">
    <property type="protein sequence ID" value="PZA15819.1"/>
    <property type="molecule type" value="Genomic_DNA"/>
</dbReference>
<dbReference type="OrthoDB" id="334393at2"/>
<dbReference type="Proteomes" id="UP000248259">
    <property type="component" value="Unassembled WGS sequence"/>
</dbReference>
<gene>
    <name evidence="1" type="ORF">DNK49_15260</name>
</gene>
<sequence>MLDERSPILDDANAGFICGGISINTAACRPGGFPALARAVGCRVAPDRRAVTVLLGGTAAADVIEGVRRSGAVAVVFSDPSTNRTLQLKGYDALVLPPEPGDAALAARYRAAFSATLVPLGFTDAVVQALLACPDDDLLTIRFSPTAAFSQTPGPQAGEPLVRGA</sequence>
<protein>
    <submittedName>
        <fullName evidence="1">Uncharacterized protein</fullName>
    </submittedName>
</protein>
<dbReference type="RefSeq" id="WP_110526359.1">
    <property type="nucleotide sequence ID" value="NZ_QKOE01000011.1"/>
</dbReference>
<dbReference type="SUPFAM" id="SSF50475">
    <property type="entry name" value="FMN-binding split barrel"/>
    <property type="match status" value="1"/>
</dbReference>
<dbReference type="AlphaFoldDB" id="A0A323UTJ4"/>
<name>A0A323UTJ4_9RHOO</name>
<evidence type="ECO:0000313" key="1">
    <source>
        <dbReference type="EMBL" id="PZA15819.1"/>
    </source>
</evidence>
<proteinExistence type="predicted"/>
<comment type="caution">
    <text evidence="1">The sequence shown here is derived from an EMBL/GenBank/DDBJ whole genome shotgun (WGS) entry which is preliminary data.</text>
</comment>
<reference evidence="1 2" key="1">
    <citation type="submission" date="2018-06" db="EMBL/GenBank/DDBJ databases">
        <title>Azoarcus communis strain SWub3 genome.</title>
        <authorList>
            <person name="Zorraquino Salvo V."/>
            <person name="Toubiana D."/>
            <person name="Blumwald E."/>
        </authorList>
    </citation>
    <scope>NUCLEOTIDE SEQUENCE [LARGE SCALE GENOMIC DNA]</scope>
    <source>
        <strain evidence="1 2">SWub3</strain>
    </source>
</reference>
<evidence type="ECO:0000313" key="2">
    <source>
        <dbReference type="Proteomes" id="UP000248259"/>
    </source>
</evidence>
<accession>A0A323UTJ4</accession>